<proteinExistence type="inferred from homology"/>
<comment type="subcellular location">
    <subcellularLocation>
        <location evidence="1">Cytoplasm</location>
    </subcellularLocation>
</comment>
<evidence type="ECO:0000256" key="6">
    <source>
        <dbReference type="ARBA" id="ARBA00032446"/>
    </source>
</evidence>
<evidence type="ECO:0000256" key="5">
    <source>
        <dbReference type="ARBA" id="ARBA00022694"/>
    </source>
</evidence>
<evidence type="ECO:0000256" key="2">
    <source>
        <dbReference type="ARBA" id="ARBA00010493"/>
    </source>
</evidence>
<name>A0AAU8WDS9_9VIBR</name>
<organism evidence="8 9">
    <name type="scientific">Vibrio tarriae</name>
    <dbReference type="NCBI Taxonomy" id="2014742"/>
    <lineage>
        <taxon>Bacteria</taxon>
        <taxon>Pseudomonadati</taxon>
        <taxon>Pseudomonadota</taxon>
        <taxon>Gammaproteobacteria</taxon>
        <taxon>Vibrionales</taxon>
        <taxon>Vibrionaceae</taxon>
        <taxon>Vibrio</taxon>
    </lineage>
</organism>
<protein>
    <recommendedName>
        <fullName evidence="3">tRNA threonylcarbamoyladenosine biosynthesis protein TsaB</fullName>
    </recommendedName>
    <alternativeName>
        <fullName evidence="6">t(6)A37 threonylcarbamoyladenosine biosynthesis protein TsaB</fullName>
    </alternativeName>
</protein>
<dbReference type="Gene3D" id="3.30.420.40">
    <property type="match status" value="2"/>
</dbReference>
<dbReference type="Pfam" id="PF00814">
    <property type="entry name" value="TsaD"/>
    <property type="match status" value="1"/>
</dbReference>
<dbReference type="CDD" id="cd24032">
    <property type="entry name" value="ASKHA_NBD_TsaB"/>
    <property type="match status" value="1"/>
</dbReference>
<dbReference type="InterPro" id="IPR043129">
    <property type="entry name" value="ATPase_NBD"/>
</dbReference>
<dbReference type="InterPro" id="IPR022496">
    <property type="entry name" value="T6A_TsaB"/>
</dbReference>
<dbReference type="NCBIfam" id="TIGR03725">
    <property type="entry name" value="T6A_YeaZ"/>
    <property type="match status" value="1"/>
</dbReference>
<dbReference type="Proteomes" id="UP000198371">
    <property type="component" value="Chromosome 1"/>
</dbReference>
<evidence type="ECO:0000259" key="7">
    <source>
        <dbReference type="Pfam" id="PF00814"/>
    </source>
</evidence>
<keyword evidence="9" id="KW-1185">Reference proteome</keyword>
<keyword evidence="4" id="KW-0963">Cytoplasm</keyword>
<evidence type="ECO:0000313" key="9">
    <source>
        <dbReference type="Proteomes" id="UP000198371"/>
    </source>
</evidence>
<dbReference type="PANTHER" id="PTHR11735">
    <property type="entry name" value="TRNA N6-ADENOSINE THREONYLCARBAMOYLTRANSFERASE"/>
    <property type="match status" value="1"/>
</dbReference>
<evidence type="ECO:0000256" key="4">
    <source>
        <dbReference type="ARBA" id="ARBA00022490"/>
    </source>
</evidence>
<evidence type="ECO:0000313" key="8">
    <source>
        <dbReference type="EMBL" id="ASK54928.1"/>
    </source>
</evidence>
<dbReference type="AlphaFoldDB" id="A0AAU8WDS9"/>
<comment type="similarity">
    <text evidence="2">Belongs to the KAE1 / TsaD family. TsaB subfamily.</text>
</comment>
<evidence type="ECO:0000256" key="3">
    <source>
        <dbReference type="ARBA" id="ARBA00019012"/>
    </source>
</evidence>
<dbReference type="GO" id="GO:0005829">
    <property type="term" value="C:cytosol"/>
    <property type="evidence" value="ECO:0007669"/>
    <property type="project" value="TreeGrafter"/>
</dbReference>
<gene>
    <name evidence="8" type="primary">tsaB</name>
    <name evidence="8" type="ORF">CEQ48_09040</name>
</gene>
<sequence>MSVKILALDTATERCSVALLVGNTIYSRSEIAPRDHTKKVLPMVDEVLKEAGVTLQELDALAFGRGPGSFTGVRIGIGIAQGLAFGADLPMIGISTLAAMAQAAYRLQGLTHVASAIDARMEEVYWGRYVRQEDGSWQAAEAECVIAPALLAQTLTQDNLTQDEQVWGKAGTGWEAYPALADLPLQLQTSEVLYPDAQDMAYLAQFELAQGNTVSVVQASPVYLRDTVAWKKTAGSRVRLKPSGRR</sequence>
<dbReference type="InterPro" id="IPR000905">
    <property type="entry name" value="Gcp-like_dom"/>
</dbReference>
<dbReference type="KEGG" id="vti:CEQ48_09040"/>
<dbReference type="FunFam" id="3.30.420.40:FF:000097">
    <property type="entry name" value="tRNA threonylcarbamoyladenosine biosynthesis protein TsaB"/>
    <property type="match status" value="1"/>
</dbReference>
<dbReference type="SUPFAM" id="SSF53067">
    <property type="entry name" value="Actin-like ATPase domain"/>
    <property type="match status" value="2"/>
</dbReference>
<reference evidence="8 9" key="2">
    <citation type="submission" date="2017-06" db="EMBL/GenBank/DDBJ databases">
        <title>Complete genome sequence of Vibrio sp. 2521-89, a close relative of Vibrio cholerae isolated from lake water in New Mexico, USA.</title>
        <authorList>
            <person name="Liang K."/>
            <person name="Orata F.D."/>
            <person name="Winkjer N.S."/>
            <person name="Tarr C.L."/>
            <person name="Boucher Y."/>
        </authorList>
    </citation>
    <scope>NUCLEOTIDE SEQUENCE [LARGE SCALE GENOMIC DNA]</scope>
    <source>
        <strain evidence="8 9">2521-89</strain>
    </source>
</reference>
<dbReference type="EMBL" id="CP022353">
    <property type="protein sequence ID" value="ASK54928.1"/>
    <property type="molecule type" value="Genomic_DNA"/>
</dbReference>
<evidence type="ECO:0000256" key="1">
    <source>
        <dbReference type="ARBA" id="ARBA00004496"/>
    </source>
</evidence>
<reference evidence="9" key="1">
    <citation type="journal article" date="2017" name="Genome Announc.">
        <title>Complete Genome Sequence of Vibrio sp. Strain 2521-89, a Close Relative of Vibrio cholerae Isolated from Lake Water in New Mexico, USA.</title>
        <authorList>
            <person name="Liang K."/>
            <person name="Orata F.D."/>
            <person name="Winkjer N.S."/>
            <person name="Rowe L.A."/>
            <person name="Tarr C.L."/>
            <person name="Boucher Y."/>
        </authorList>
    </citation>
    <scope>NUCLEOTIDE SEQUENCE [LARGE SCALE GENOMIC DNA]</scope>
    <source>
        <strain evidence="9">2521-89</strain>
    </source>
</reference>
<dbReference type="PANTHER" id="PTHR11735:SF11">
    <property type="entry name" value="TRNA THREONYLCARBAMOYLADENOSINE BIOSYNTHESIS PROTEIN TSAB"/>
    <property type="match status" value="1"/>
</dbReference>
<accession>A0AAU8WDS9</accession>
<dbReference type="GO" id="GO:0002949">
    <property type="term" value="P:tRNA threonylcarbamoyladenosine modification"/>
    <property type="evidence" value="ECO:0007669"/>
    <property type="project" value="InterPro"/>
</dbReference>
<feature type="domain" description="Gcp-like" evidence="7">
    <location>
        <begin position="26"/>
        <end position="212"/>
    </location>
</feature>
<keyword evidence="5" id="KW-0819">tRNA processing</keyword>